<keyword evidence="3" id="KW-1185">Reference proteome</keyword>
<evidence type="ECO:0000313" key="2">
    <source>
        <dbReference type="EMBL" id="EHK96328.1"/>
    </source>
</evidence>
<dbReference type="AlphaFoldDB" id="H0EYR4"/>
<dbReference type="PANTHER" id="PTHR34826">
    <property type="entry name" value="UPF0590 PROTEIN C409.17C"/>
    <property type="match status" value="1"/>
</dbReference>
<dbReference type="OrthoDB" id="2119945at2759"/>
<name>H0EYR4_GLAL7</name>
<organism evidence="2 3">
    <name type="scientific">Glarea lozoyensis (strain ATCC 74030 / MF5533)</name>
    <dbReference type="NCBI Taxonomy" id="1104152"/>
    <lineage>
        <taxon>Eukaryota</taxon>
        <taxon>Fungi</taxon>
        <taxon>Dikarya</taxon>
        <taxon>Ascomycota</taxon>
        <taxon>Pezizomycotina</taxon>
        <taxon>Leotiomycetes</taxon>
        <taxon>Helotiales</taxon>
        <taxon>Helotiaceae</taxon>
        <taxon>Glarea</taxon>
    </lineage>
</organism>
<reference evidence="2 3" key="1">
    <citation type="journal article" date="2012" name="Eukaryot. Cell">
        <title>Genome sequence of the fungus Glarea lozoyensis: the first genome sequence of a species from the Helotiaceae family.</title>
        <authorList>
            <person name="Youssar L."/>
            <person name="Gruening B.A."/>
            <person name="Erxleben A."/>
            <person name="Guenther S."/>
            <person name="Huettel W."/>
        </authorList>
    </citation>
    <scope>NUCLEOTIDE SEQUENCE [LARGE SCALE GENOMIC DNA]</scope>
    <source>
        <strain evidence="3">ATCC 74030 / MF5533</strain>
    </source>
</reference>
<evidence type="ECO:0000259" key="1">
    <source>
        <dbReference type="Pfam" id="PF08588"/>
    </source>
</evidence>
<evidence type="ECO:0000313" key="3">
    <source>
        <dbReference type="Proteomes" id="UP000005446"/>
    </source>
</evidence>
<feature type="domain" description="Domain of unknown function at the cortex 1" evidence="1">
    <location>
        <begin position="14"/>
        <end position="111"/>
    </location>
</feature>
<dbReference type="InParanoid" id="H0EYR4"/>
<proteinExistence type="predicted"/>
<dbReference type="PANTHER" id="PTHR34826:SF2">
    <property type="entry name" value="UPF0590 PROTEIN C409.17C"/>
    <property type="match status" value="1"/>
</dbReference>
<sequence>MVLLHLQEKVKDDDEEDDDDGEEVEDVGLIFEEGGDADGIAARKEIGVPDAIAARKKFFLNEENRKTWSFKEGVAYGCDFYNPYLDFNDFALRLPGFTMPIMKYWDGQGLRGGAYDIVCCANLSLVEHSNTPIRTTTDKHVGALGAKPDIKHFFISSDVNGAVCSGVFELERRANGPQMVARSGK</sequence>
<accession>H0EYR4</accession>
<dbReference type="EMBL" id="AGUE01000257">
    <property type="protein sequence ID" value="EHK96328.1"/>
    <property type="molecule type" value="Genomic_DNA"/>
</dbReference>
<dbReference type="HOGENOM" id="CLU_1461462_0_0_1"/>
<protein>
    <recommendedName>
        <fullName evidence="1">Domain of unknown function at the cortex 1 domain-containing protein</fullName>
    </recommendedName>
</protein>
<comment type="caution">
    <text evidence="2">The sequence shown here is derived from an EMBL/GenBank/DDBJ whole genome shotgun (WGS) entry which is preliminary data.</text>
</comment>
<dbReference type="Proteomes" id="UP000005446">
    <property type="component" value="Unassembled WGS sequence"/>
</dbReference>
<dbReference type="Pfam" id="PF08588">
    <property type="entry name" value="Duc1"/>
    <property type="match status" value="1"/>
</dbReference>
<dbReference type="InterPro" id="IPR013897">
    <property type="entry name" value="Duc1"/>
</dbReference>
<gene>
    <name evidence="2" type="ORF">M7I_7972</name>
</gene>